<comment type="caution">
    <text evidence="1">The sequence shown here is derived from an EMBL/GenBank/DDBJ whole genome shotgun (WGS) entry which is preliminary data.</text>
</comment>
<keyword evidence="2" id="KW-1185">Reference proteome</keyword>
<accession>A0A8J2BK63</accession>
<name>A0A8J2BK63_9BACT</name>
<dbReference type="EMBL" id="CAJNOB010000023">
    <property type="protein sequence ID" value="CAF0699057.1"/>
    <property type="molecule type" value="Genomic_DNA"/>
</dbReference>
<protein>
    <submittedName>
        <fullName evidence="1">Uncharacterized protein</fullName>
    </submittedName>
</protein>
<dbReference type="Proteomes" id="UP000663859">
    <property type="component" value="Unassembled WGS sequence"/>
</dbReference>
<gene>
    <name evidence="1" type="ORF">MPNT_30110</name>
</gene>
<dbReference type="AlphaFoldDB" id="A0A8J2BK63"/>
<evidence type="ECO:0000313" key="2">
    <source>
        <dbReference type="Proteomes" id="UP000663859"/>
    </source>
</evidence>
<proteinExistence type="predicted"/>
<evidence type="ECO:0000313" key="1">
    <source>
        <dbReference type="EMBL" id="CAF0699057.1"/>
    </source>
</evidence>
<organism evidence="1 2">
    <name type="scientific">Candidatus Methylacidithermus pantelleriae</name>
    <dbReference type="NCBI Taxonomy" id="2744239"/>
    <lineage>
        <taxon>Bacteria</taxon>
        <taxon>Pseudomonadati</taxon>
        <taxon>Verrucomicrobiota</taxon>
        <taxon>Methylacidiphilae</taxon>
        <taxon>Methylacidiphilales</taxon>
        <taxon>Methylacidiphilaceae</taxon>
        <taxon>Candidatus Methylacidithermus</taxon>
    </lineage>
</organism>
<sequence length="33" mass="3790">MEKERRLFFAAEKVRTRTVIVRPEAAAPDGVVF</sequence>
<reference evidence="1" key="1">
    <citation type="submission" date="2021-02" db="EMBL/GenBank/DDBJ databases">
        <authorList>
            <person name="Cremers G."/>
            <person name="Picone N."/>
        </authorList>
    </citation>
    <scope>NUCLEOTIDE SEQUENCE</scope>
    <source>
        <strain evidence="1">PQ17</strain>
    </source>
</reference>